<comment type="caution">
    <text evidence="2">The sequence shown here is derived from an EMBL/GenBank/DDBJ whole genome shotgun (WGS) entry which is preliminary data.</text>
</comment>
<organism evidence="2 3">
    <name type="scientific">Amnimonas aquatica</name>
    <dbReference type="NCBI Taxonomy" id="2094561"/>
    <lineage>
        <taxon>Bacteria</taxon>
        <taxon>Pseudomonadati</taxon>
        <taxon>Pseudomonadota</taxon>
        <taxon>Gammaproteobacteria</taxon>
        <taxon>Moraxellales</taxon>
        <taxon>Moraxellaceae</taxon>
        <taxon>Amnimonas</taxon>
    </lineage>
</organism>
<proteinExistence type="predicted"/>
<dbReference type="RefSeq" id="WP_105192493.1">
    <property type="nucleotide sequence ID" value="NZ_PTQZ01000136.1"/>
</dbReference>
<name>A0A2P6AS79_9GAMM</name>
<dbReference type="EMBL" id="PTQZ01000136">
    <property type="protein sequence ID" value="PQA41034.1"/>
    <property type="molecule type" value="Genomic_DNA"/>
</dbReference>
<protein>
    <submittedName>
        <fullName evidence="2">Uncharacterized protein</fullName>
    </submittedName>
</protein>
<feature type="signal peptide" evidence="1">
    <location>
        <begin position="1"/>
        <end position="27"/>
    </location>
</feature>
<sequence length="112" mass="11705">MPRPRITRPALCLAGAALLLASAGTFASPSGVDLAPCRKAADRVSEHCMQDQGGTEACQAESERAFAACREHLLAPFIRDRDREVRAAAHATARAAARAADHDAPAASVQGE</sequence>
<keyword evidence="1" id="KW-0732">Signal</keyword>
<evidence type="ECO:0000313" key="2">
    <source>
        <dbReference type="EMBL" id="PQA41034.1"/>
    </source>
</evidence>
<evidence type="ECO:0000313" key="3">
    <source>
        <dbReference type="Proteomes" id="UP000243900"/>
    </source>
</evidence>
<accession>A0A2P6AS79</accession>
<dbReference type="AlphaFoldDB" id="A0A2P6AS79"/>
<keyword evidence="3" id="KW-1185">Reference proteome</keyword>
<evidence type="ECO:0000256" key="1">
    <source>
        <dbReference type="SAM" id="SignalP"/>
    </source>
</evidence>
<dbReference type="Proteomes" id="UP000243900">
    <property type="component" value="Unassembled WGS sequence"/>
</dbReference>
<reference evidence="3" key="1">
    <citation type="submission" date="2018-02" db="EMBL/GenBank/DDBJ databases">
        <title>Genome sequencing of Solimonas sp. HR-BB.</title>
        <authorList>
            <person name="Lee Y."/>
            <person name="Jeon C.O."/>
        </authorList>
    </citation>
    <scope>NUCLEOTIDE SEQUENCE [LARGE SCALE GENOMIC DNA]</scope>
    <source>
        <strain evidence="3">HR-E</strain>
    </source>
</reference>
<feature type="chain" id="PRO_5015200303" evidence="1">
    <location>
        <begin position="28"/>
        <end position="112"/>
    </location>
</feature>
<gene>
    <name evidence="2" type="ORF">C5O18_06365</name>
</gene>